<feature type="transmembrane region" description="Helical" evidence="3">
    <location>
        <begin position="338"/>
        <end position="359"/>
    </location>
</feature>
<feature type="transmembrane region" description="Helical" evidence="3">
    <location>
        <begin position="222"/>
        <end position="245"/>
    </location>
</feature>
<feature type="transmembrane region" description="Helical" evidence="3">
    <location>
        <begin position="371"/>
        <end position="391"/>
    </location>
</feature>
<feature type="transmembrane region" description="Helical" evidence="3">
    <location>
        <begin position="188"/>
        <end position="210"/>
    </location>
</feature>
<dbReference type="SUPFAM" id="SSF103473">
    <property type="entry name" value="MFS general substrate transporter"/>
    <property type="match status" value="1"/>
</dbReference>
<protein>
    <recommendedName>
        <fullName evidence="4">Major facilitator superfamily (MFS) profile domain-containing protein</fullName>
    </recommendedName>
</protein>
<feature type="transmembrane region" description="Helical" evidence="3">
    <location>
        <begin position="153"/>
        <end position="176"/>
    </location>
</feature>
<reference evidence="5 6" key="1">
    <citation type="submission" date="2024-04" db="EMBL/GenBank/DDBJ databases">
        <title>genome sequences of Mucor flavus KT1a and Helicostylum pulchrum KT1b strains isolation_sourced from the surface of a dry-aged beef.</title>
        <authorList>
            <person name="Toyotome T."/>
            <person name="Hosono M."/>
            <person name="Torimaru M."/>
            <person name="Fukuda K."/>
            <person name="Mikami N."/>
        </authorList>
    </citation>
    <scope>NUCLEOTIDE SEQUENCE [LARGE SCALE GENOMIC DNA]</scope>
    <source>
        <strain evidence="5 6">KT1b</strain>
    </source>
</reference>
<dbReference type="InterPro" id="IPR036259">
    <property type="entry name" value="MFS_trans_sf"/>
</dbReference>
<dbReference type="Pfam" id="PF07690">
    <property type="entry name" value="MFS_1"/>
    <property type="match status" value="1"/>
</dbReference>
<evidence type="ECO:0000313" key="5">
    <source>
        <dbReference type="EMBL" id="GAA5798330.1"/>
    </source>
</evidence>
<dbReference type="PROSITE" id="PS50850">
    <property type="entry name" value="MFS"/>
    <property type="match status" value="1"/>
</dbReference>
<evidence type="ECO:0000313" key="6">
    <source>
        <dbReference type="Proteomes" id="UP001476247"/>
    </source>
</evidence>
<comment type="caution">
    <text evidence="5">The sequence shown here is derived from an EMBL/GenBank/DDBJ whole genome shotgun (WGS) entry which is preliminary data.</text>
</comment>
<feature type="transmembrane region" description="Helical" evidence="3">
    <location>
        <begin position="403"/>
        <end position="422"/>
    </location>
</feature>
<dbReference type="PANTHER" id="PTHR11360:SF284">
    <property type="entry name" value="EG:103B4.3 PROTEIN-RELATED"/>
    <property type="match status" value="1"/>
</dbReference>
<dbReference type="PANTHER" id="PTHR11360">
    <property type="entry name" value="MONOCARBOXYLATE TRANSPORTER"/>
    <property type="match status" value="1"/>
</dbReference>
<accession>A0ABP9XU70</accession>
<feature type="transmembrane region" description="Helical" evidence="3">
    <location>
        <begin position="428"/>
        <end position="452"/>
    </location>
</feature>
<keyword evidence="3" id="KW-0472">Membrane</keyword>
<keyword evidence="6" id="KW-1185">Reference proteome</keyword>
<sequence length="526" mass="56953">MIAELALLQDLISSANSVISTSSTLSASATPAVPTKATAYTAYTASATPEVLYQLVEMSKGGVYDKSTAIGIRDDLPCDMLDDKIGMTRFCFDHAELNNDVHCNKSSSVTLYLNEGRPNQDNSSYVSTQKEENINEQYTETLNEQESEGIKPWLVVLATFLVLVVGLGAGVMQNYFEQHDEFAGTSNLSFQLTFVATICNILINLLAPLGQLMLALMEARTVLFTAIVLCSAGLLLASFSTQIALSVVPLWFVKNRGIALGIISSGISIGGLVMPLIMEPLNTKLGAAWCYRILSLICFAVGVLACLIFKNKKNEDTKPEKLNVKEMFDFSIAKDRKFLLWCATDILLEAAFNIPYYFLPSYATHLGLTSSQGAIILSAGSGMNAFGRIVSGFLADYVGHVNIIIVYSIISGLSNLVIWTYANSFGTLMAFSIIFGFFGGAFITLTPTITLLTTGYEKFDSGLSVFLVITVISMFGPNLAGAIEGSLGSNHPFDSYKYFTGGCYLAGAVLLIIFKLALNRNPFVKI</sequence>
<feature type="transmembrane region" description="Helical" evidence="3">
    <location>
        <begin position="257"/>
        <end position="277"/>
    </location>
</feature>
<comment type="similarity">
    <text evidence="2">Belongs to the major facilitator superfamily. Monocarboxylate porter (TC 2.A.1.13) family.</text>
</comment>
<feature type="transmembrane region" description="Helical" evidence="3">
    <location>
        <begin position="289"/>
        <end position="309"/>
    </location>
</feature>
<dbReference type="EMBL" id="BAABUJ010000010">
    <property type="protein sequence ID" value="GAA5798330.1"/>
    <property type="molecule type" value="Genomic_DNA"/>
</dbReference>
<evidence type="ECO:0000256" key="1">
    <source>
        <dbReference type="ARBA" id="ARBA00004141"/>
    </source>
</evidence>
<name>A0ABP9XU70_9FUNG</name>
<comment type="subcellular location">
    <subcellularLocation>
        <location evidence="1">Membrane</location>
        <topology evidence="1">Multi-pass membrane protein</topology>
    </subcellularLocation>
</comment>
<keyword evidence="3" id="KW-1133">Transmembrane helix</keyword>
<evidence type="ECO:0000256" key="3">
    <source>
        <dbReference type="SAM" id="Phobius"/>
    </source>
</evidence>
<evidence type="ECO:0000259" key="4">
    <source>
        <dbReference type="PROSITE" id="PS50850"/>
    </source>
</evidence>
<keyword evidence="3" id="KW-0812">Transmembrane</keyword>
<dbReference type="InterPro" id="IPR011701">
    <property type="entry name" value="MFS"/>
</dbReference>
<organism evidence="5 6">
    <name type="scientific">Helicostylum pulchrum</name>
    <dbReference type="NCBI Taxonomy" id="562976"/>
    <lineage>
        <taxon>Eukaryota</taxon>
        <taxon>Fungi</taxon>
        <taxon>Fungi incertae sedis</taxon>
        <taxon>Mucoromycota</taxon>
        <taxon>Mucoromycotina</taxon>
        <taxon>Mucoromycetes</taxon>
        <taxon>Mucorales</taxon>
        <taxon>Mucorineae</taxon>
        <taxon>Mucoraceae</taxon>
        <taxon>Helicostylum</taxon>
    </lineage>
</organism>
<dbReference type="InterPro" id="IPR020846">
    <property type="entry name" value="MFS_dom"/>
</dbReference>
<dbReference type="Gene3D" id="1.20.1250.20">
    <property type="entry name" value="MFS general substrate transporter like domains"/>
    <property type="match status" value="2"/>
</dbReference>
<dbReference type="Proteomes" id="UP001476247">
    <property type="component" value="Unassembled WGS sequence"/>
</dbReference>
<feature type="domain" description="Major facilitator superfamily (MFS) profile" evidence="4">
    <location>
        <begin position="329"/>
        <end position="526"/>
    </location>
</feature>
<feature type="transmembrane region" description="Helical" evidence="3">
    <location>
        <begin position="495"/>
        <end position="518"/>
    </location>
</feature>
<dbReference type="InterPro" id="IPR050327">
    <property type="entry name" value="Proton-linked_MCT"/>
</dbReference>
<proteinExistence type="inferred from homology"/>
<evidence type="ECO:0000256" key="2">
    <source>
        <dbReference type="ARBA" id="ARBA00006727"/>
    </source>
</evidence>
<gene>
    <name evidence="5" type="ORF">HPULCUR_003732</name>
</gene>
<feature type="transmembrane region" description="Helical" evidence="3">
    <location>
        <begin position="464"/>
        <end position="483"/>
    </location>
</feature>